<accession>A0ABT4CXW2</accession>
<organism evidence="2 3">
    <name type="scientific">Clostridium aestuarii</name>
    <dbReference type="NCBI Taxonomy" id="338193"/>
    <lineage>
        <taxon>Bacteria</taxon>
        <taxon>Bacillati</taxon>
        <taxon>Bacillota</taxon>
        <taxon>Clostridia</taxon>
        <taxon>Eubacteriales</taxon>
        <taxon>Clostridiaceae</taxon>
        <taxon>Clostridium</taxon>
    </lineage>
</organism>
<gene>
    <name evidence="2" type="ORF">OW763_05710</name>
</gene>
<dbReference type="Proteomes" id="UP001078443">
    <property type="component" value="Unassembled WGS sequence"/>
</dbReference>
<dbReference type="EMBL" id="JAPQER010000002">
    <property type="protein sequence ID" value="MCY6483844.1"/>
    <property type="molecule type" value="Genomic_DNA"/>
</dbReference>
<evidence type="ECO:0000313" key="3">
    <source>
        <dbReference type="Proteomes" id="UP001078443"/>
    </source>
</evidence>
<comment type="caution">
    <text evidence="2">The sequence shown here is derived from an EMBL/GenBank/DDBJ whole genome shotgun (WGS) entry which is preliminary data.</text>
</comment>
<protein>
    <submittedName>
        <fullName evidence="2">DUF1653 domain-containing protein</fullName>
    </submittedName>
</protein>
<dbReference type="Gene3D" id="2.30.30.320">
    <property type="entry name" value="DUF1653-like domain"/>
    <property type="match status" value="1"/>
</dbReference>
<dbReference type="InterPro" id="IPR023387">
    <property type="entry name" value="DUF1653-like_dom"/>
</dbReference>
<sequence>MQVDESFNFVSEDLNSINLENYIGKIFRHFKGNFYLLLHIVQHTETGEYLVVYKALYGDCKAYARPKDMFLSKVDKNKYPNANQEYRFEPIEVERVNEV</sequence>
<evidence type="ECO:0000259" key="1">
    <source>
        <dbReference type="Pfam" id="PF07866"/>
    </source>
</evidence>
<dbReference type="RefSeq" id="WP_268040119.1">
    <property type="nucleotide sequence ID" value="NZ_JAPQER010000002.1"/>
</dbReference>
<feature type="domain" description="DUF1653" evidence="1">
    <location>
        <begin position="26"/>
        <end position="89"/>
    </location>
</feature>
<reference evidence="2" key="1">
    <citation type="submission" date="2022-12" db="EMBL/GenBank/DDBJ databases">
        <authorList>
            <person name="Wang J."/>
        </authorList>
    </citation>
    <scope>NUCLEOTIDE SEQUENCE</scope>
    <source>
        <strain evidence="2">HY-45-18</strain>
    </source>
</reference>
<keyword evidence="3" id="KW-1185">Reference proteome</keyword>
<proteinExistence type="predicted"/>
<dbReference type="InterPro" id="IPR037135">
    <property type="entry name" value="DUF1653-like_dom_sf"/>
</dbReference>
<evidence type="ECO:0000313" key="2">
    <source>
        <dbReference type="EMBL" id="MCY6483844.1"/>
    </source>
</evidence>
<dbReference type="Pfam" id="PF07866">
    <property type="entry name" value="DUF1653"/>
    <property type="match status" value="1"/>
</dbReference>
<name>A0ABT4CXW2_9CLOT</name>